<evidence type="ECO:0000313" key="4">
    <source>
        <dbReference type="Proteomes" id="UP001500755"/>
    </source>
</evidence>
<evidence type="ECO:0000313" key="3">
    <source>
        <dbReference type="EMBL" id="GAA2013024.1"/>
    </source>
</evidence>
<dbReference type="Pfam" id="PF01613">
    <property type="entry name" value="Flavin_Reduct"/>
    <property type="match status" value="1"/>
</dbReference>
<proteinExistence type="predicted"/>
<protein>
    <submittedName>
        <fullName evidence="3">Flavin reductase family protein</fullName>
    </submittedName>
</protein>
<keyword evidence="4" id="KW-1185">Reference proteome</keyword>
<dbReference type="InterPro" id="IPR050268">
    <property type="entry name" value="NADH-dep_flavin_reductase"/>
</dbReference>
<name>A0ABN2TL10_9MICO</name>
<keyword evidence="1" id="KW-0560">Oxidoreductase</keyword>
<dbReference type="SMART" id="SM00903">
    <property type="entry name" value="Flavin_Reduct"/>
    <property type="match status" value="1"/>
</dbReference>
<dbReference type="EMBL" id="BAAANO010000028">
    <property type="protein sequence ID" value="GAA2013024.1"/>
    <property type="molecule type" value="Genomic_DNA"/>
</dbReference>
<sequence length="181" mass="18680">MTSAHTPGPRVPHRTAAPDETAALFKDAFRTHPAGVAVITAAGADGPIGLTASSVASVSVDPPALAFSVSGGHAASQLAQAETAIVHLMGADQLELVRAFATSGAPRFTDDHDWSVLESGEPLLHDAPWALRCELLHKVPVGGSVLMAAEVLGIRPGGDHGSPLVYHDRTFHALGEHSRVA</sequence>
<reference evidence="3 4" key="1">
    <citation type="journal article" date="2019" name="Int. J. Syst. Evol. Microbiol.">
        <title>The Global Catalogue of Microorganisms (GCM) 10K type strain sequencing project: providing services to taxonomists for standard genome sequencing and annotation.</title>
        <authorList>
            <consortium name="The Broad Institute Genomics Platform"/>
            <consortium name="The Broad Institute Genome Sequencing Center for Infectious Disease"/>
            <person name="Wu L."/>
            <person name="Ma J."/>
        </authorList>
    </citation>
    <scope>NUCLEOTIDE SEQUENCE [LARGE SCALE GENOMIC DNA]</scope>
    <source>
        <strain evidence="3 4">JCM 14546</strain>
    </source>
</reference>
<organism evidence="3 4">
    <name type="scientific">Brevibacterium samyangense</name>
    <dbReference type="NCBI Taxonomy" id="366888"/>
    <lineage>
        <taxon>Bacteria</taxon>
        <taxon>Bacillati</taxon>
        <taxon>Actinomycetota</taxon>
        <taxon>Actinomycetes</taxon>
        <taxon>Micrococcales</taxon>
        <taxon>Brevibacteriaceae</taxon>
        <taxon>Brevibacterium</taxon>
    </lineage>
</organism>
<dbReference type="SUPFAM" id="SSF50475">
    <property type="entry name" value="FMN-binding split barrel"/>
    <property type="match status" value="1"/>
</dbReference>
<dbReference type="InterPro" id="IPR012349">
    <property type="entry name" value="Split_barrel_FMN-bd"/>
</dbReference>
<gene>
    <name evidence="3" type="ORF">GCM10009755_25780</name>
</gene>
<evidence type="ECO:0000256" key="1">
    <source>
        <dbReference type="ARBA" id="ARBA00023002"/>
    </source>
</evidence>
<comment type="caution">
    <text evidence="3">The sequence shown here is derived from an EMBL/GenBank/DDBJ whole genome shotgun (WGS) entry which is preliminary data.</text>
</comment>
<dbReference type="PANTHER" id="PTHR30466:SF1">
    <property type="entry name" value="FMN REDUCTASE (NADH) RUTF"/>
    <property type="match status" value="1"/>
</dbReference>
<dbReference type="InterPro" id="IPR002563">
    <property type="entry name" value="Flavin_Rdtase-like_dom"/>
</dbReference>
<evidence type="ECO:0000259" key="2">
    <source>
        <dbReference type="SMART" id="SM00903"/>
    </source>
</evidence>
<dbReference type="Proteomes" id="UP001500755">
    <property type="component" value="Unassembled WGS sequence"/>
</dbReference>
<accession>A0ABN2TL10</accession>
<dbReference type="Gene3D" id="2.30.110.10">
    <property type="entry name" value="Electron Transport, Fmn-binding Protein, Chain A"/>
    <property type="match status" value="1"/>
</dbReference>
<feature type="domain" description="Flavin reductase like" evidence="2">
    <location>
        <begin position="29"/>
        <end position="173"/>
    </location>
</feature>
<dbReference type="PANTHER" id="PTHR30466">
    <property type="entry name" value="FLAVIN REDUCTASE"/>
    <property type="match status" value="1"/>
</dbReference>
<dbReference type="RefSeq" id="WP_344310318.1">
    <property type="nucleotide sequence ID" value="NZ_BAAANO010000028.1"/>
</dbReference>